<dbReference type="Gene3D" id="3.90.550.10">
    <property type="entry name" value="Spore Coat Polysaccharide Biosynthesis Protein SpsA, Chain A"/>
    <property type="match status" value="1"/>
</dbReference>
<evidence type="ECO:0000259" key="1">
    <source>
        <dbReference type="Pfam" id="PF00535"/>
    </source>
</evidence>
<evidence type="ECO:0000313" key="3">
    <source>
        <dbReference type="Proteomes" id="UP000824175"/>
    </source>
</evidence>
<dbReference type="AlphaFoldDB" id="A0A9D1L0W7"/>
<dbReference type="InterPro" id="IPR001173">
    <property type="entry name" value="Glyco_trans_2-like"/>
</dbReference>
<dbReference type="GO" id="GO:0016758">
    <property type="term" value="F:hexosyltransferase activity"/>
    <property type="evidence" value="ECO:0007669"/>
    <property type="project" value="UniProtKB-ARBA"/>
</dbReference>
<comment type="caution">
    <text evidence="2">The sequence shown here is derived from an EMBL/GenBank/DDBJ whole genome shotgun (WGS) entry which is preliminary data.</text>
</comment>
<proteinExistence type="predicted"/>
<reference evidence="2" key="2">
    <citation type="journal article" date="2021" name="PeerJ">
        <title>Extensive microbial diversity within the chicken gut microbiome revealed by metagenomics and culture.</title>
        <authorList>
            <person name="Gilroy R."/>
            <person name="Ravi A."/>
            <person name="Getino M."/>
            <person name="Pursley I."/>
            <person name="Horton D.L."/>
            <person name="Alikhan N.F."/>
            <person name="Baker D."/>
            <person name="Gharbi K."/>
            <person name="Hall N."/>
            <person name="Watson M."/>
            <person name="Adriaenssens E.M."/>
            <person name="Foster-Nyarko E."/>
            <person name="Jarju S."/>
            <person name="Secka A."/>
            <person name="Antonio M."/>
            <person name="Oren A."/>
            <person name="Chaudhuri R.R."/>
            <person name="La Ragione R."/>
            <person name="Hildebrand F."/>
            <person name="Pallen M.J."/>
        </authorList>
    </citation>
    <scope>NUCLEOTIDE SEQUENCE</scope>
    <source>
        <strain evidence="2">CHK195-11698</strain>
    </source>
</reference>
<reference evidence="2" key="1">
    <citation type="submission" date="2020-10" db="EMBL/GenBank/DDBJ databases">
        <authorList>
            <person name="Gilroy R."/>
        </authorList>
    </citation>
    <scope>NUCLEOTIDE SEQUENCE</scope>
    <source>
        <strain evidence="2">CHK195-11698</strain>
    </source>
</reference>
<feature type="domain" description="Glycosyltransferase 2-like" evidence="1">
    <location>
        <begin position="5"/>
        <end position="131"/>
    </location>
</feature>
<organism evidence="2 3">
    <name type="scientific">Candidatus Fimiplasma intestinipullorum</name>
    <dbReference type="NCBI Taxonomy" id="2840825"/>
    <lineage>
        <taxon>Bacteria</taxon>
        <taxon>Bacillati</taxon>
        <taxon>Bacillota</taxon>
        <taxon>Clostridia</taxon>
        <taxon>Eubacteriales</taxon>
        <taxon>Candidatus Fimiplasma</taxon>
    </lineage>
</organism>
<dbReference type="InterPro" id="IPR029044">
    <property type="entry name" value="Nucleotide-diphossugar_trans"/>
</dbReference>
<dbReference type="CDD" id="cd00761">
    <property type="entry name" value="Glyco_tranf_GTA_type"/>
    <property type="match status" value="1"/>
</dbReference>
<dbReference type="PANTHER" id="PTHR22916">
    <property type="entry name" value="GLYCOSYLTRANSFERASE"/>
    <property type="match status" value="1"/>
</dbReference>
<sequence>MPLVSIIVPVYNTGAYLQECLDHLVGQTLEDIEIIVINDGSTDESEKIIQNYVRRYPHLYYYARENHGISYTRNQGIQLASGKYLMFVDSDDYLALDACEKLVEVARKSQAEVTVCDFYEFNTEDKKLNSLPDFTVTSLTESPSLLFDINSSPWNKLYLRSFIVENQIVFPENLKYEDTVFVLKALYLANKISKCQEALVYYRVREGSETMVMNERVFDIFPILDQVNTIFQSSKSETLRHYLTFFNINRLTVYNLQQVYQPNEETAQRFIQESFAYLDQHFPDWKHNRPFRQHNSWVKWILKRSPWLTKRVVSILRKRVKTS</sequence>
<evidence type="ECO:0000313" key="2">
    <source>
        <dbReference type="EMBL" id="HIU14185.1"/>
    </source>
</evidence>
<dbReference type="PANTHER" id="PTHR22916:SF3">
    <property type="entry name" value="UDP-GLCNAC:BETAGAL BETA-1,3-N-ACETYLGLUCOSAMINYLTRANSFERASE-LIKE PROTEIN 1"/>
    <property type="match status" value="1"/>
</dbReference>
<dbReference type="SUPFAM" id="SSF53448">
    <property type="entry name" value="Nucleotide-diphospho-sugar transferases"/>
    <property type="match status" value="1"/>
</dbReference>
<dbReference type="EMBL" id="DVMJ01000077">
    <property type="protein sequence ID" value="HIU14185.1"/>
    <property type="molecule type" value="Genomic_DNA"/>
</dbReference>
<accession>A0A9D1L0W7</accession>
<name>A0A9D1L0W7_9FIRM</name>
<gene>
    <name evidence="2" type="ORF">IAD15_08975</name>
</gene>
<protein>
    <submittedName>
        <fullName evidence="2">Glycosyltransferase</fullName>
    </submittedName>
</protein>
<dbReference type="Proteomes" id="UP000824175">
    <property type="component" value="Unassembled WGS sequence"/>
</dbReference>
<dbReference type="Pfam" id="PF00535">
    <property type="entry name" value="Glycos_transf_2"/>
    <property type="match status" value="1"/>
</dbReference>